<sequence length="251" mass="26413">MKRQTIHRQQTTGRTLRSTLLAAAVLLGAGLLGSPVSMAGTRAASEARWVTLDRLNTLIDPGSVPAGSQIEVSLVKQDPRLGGVDCPSPLLANTTGNRLWGRTFLRVQCLGTDTPGFFVGVDVKVYAPVLVMKNAVASGQDVTSNDVEFKTLDIAQLGTGWVAELSHLNQKTAARALWPGAILKPDLLKGQPMVKSGDTVKVLIQGPGFSIGGSAIAMDSAEQGQTVKVKTPQGKVLQGIAVEPLQVEVTL</sequence>
<reference evidence="2 3" key="1">
    <citation type="submission" date="2022-07" db="EMBL/GenBank/DDBJ databases">
        <authorList>
            <person name="Xamxidin M."/>
            <person name="Wu M."/>
        </authorList>
    </citation>
    <scope>NUCLEOTIDE SEQUENCE [LARGE SCALE GENOMIC DNA]</scope>
    <source>
        <strain evidence="2 3">NBRC 111650</strain>
    </source>
</reference>
<dbReference type="RefSeq" id="WP_256765162.1">
    <property type="nucleotide sequence ID" value="NZ_JANIGO010000004.1"/>
</dbReference>
<protein>
    <submittedName>
        <fullName evidence="2">Flagellar basal body P-ring formation chaperone FlgA</fullName>
    </submittedName>
</protein>
<dbReference type="Gene3D" id="3.90.1210.10">
    <property type="entry name" value="Antifreeze-like/N-acetylneuraminic acid synthase C-terminal domain"/>
    <property type="match status" value="1"/>
</dbReference>
<dbReference type="Gene3D" id="2.30.30.760">
    <property type="match status" value="1"/>
</dbReference>
<keyword evidence="2" id="KW-0282">Flagellum</keyword>
<comment type="caution">
    <text evidence="2">The sequence shown here is derived from an EMBL/GenBank/DDBJ whole genome shotgun (WGS) entry which is preliminary data.</text>
</comment>
<gene>
    <name evidence="2" type="primary">flgA</name>
    <name evidence="2" type="ORF">NQT62_13080</name>
</gene>
<keyword evidence="2" id="KW-0966">Cell projection</keyword>
<name>A0ABT1WK76_9BURK</name>
<dbReference type="NCBIfam" id="TIGR03170">
    <property type="entry name" value="flgA_cterm"/>
    <property type="match status" value="1"/>
</dbReference>
<evidence type="ECO:0000313" key="2">
    <source>
        <dbReference type="EMBL" id="MCQ8897368.1"/>
    </source>
</evidence>
<organism evidence="2 3">
    <name type="scientific">Limnobacter humi</name>
    <dbReference type="NCBI Taxonomy" id="1778671"/>
    <lineage>
        <taxon>Bacteria</taxon>
        <taxon>Pseudomonadati</taxon>
        <taxon>Pseudomonadota</taxon>
        <taxon>Betaproteobacteria</taxon>
        <taxon>Burkholderiales</taxon>
        <taxon>Burkholderiaceae</taxon>
        <taxon>Limnobacter</taxon>
    </lineage>
</organism>
<keyword evidence="2" id="KW-0969">Cilium</keyword>
<dbReference type="Pfam" id="PF13144">
    <property type="entry name" value="ChapFlgA"/>
    <property type="match status" value="1"/>
</dbReference>
<dbReference type="InterPro" id="IPR017585">
    <property type="entry name" value="SAF_FlgA"/>
</dbReference>
<keyword evidence="3" id="KW-1185">Reference proteome</keyword>
<proteinExistence type="predicted"/>
<dbReference type="PANTHER" id="PTHR36307:SF1">
    <property type="entry name" value="FLAGELLA BASAL BODY P-RING FORMATION PROTEIN FLGA"/>
    <property type="match status" value="1"/>
</dbReference>
<evidence type="ECO:0000259" key="1">
    <source>
        <dbReference type="Pfam" id="PF13144"/>
    </source>
</evidence>
<feature type="domain" description="Flagella basal body P-ring formation protein FlgA SAF" evidence="1">
    <location>
        <begin position="128"/>
        <end position="249"/>
    </location>
</feature>
<dbReference type="Proteomes" id="UP001204142">
    <property type="component" value="Unassembled WGS sequence"/>
</dbReference>
<dbReference type="PANTHER" id="PTHR36307">
    <property type="entry name" value="FLAGELLA BASAL BODY P-RING FORMATION PROTEIN FLGA"/>
    <property type="match status" value="1"/>
</dbReference>
<dbReference type="EMBL" id="JANIGO010000004">
    <property type="protein sequence ID" value="MCQ8897368.1"/>
    <property type="molecule type" value="Genomic_DNA"/>
</dbReference>
<evidence type="ECO:0000313" key="3">
    <source>
        <dbReference type="Proteomes" id="UP001204142"/>
    </source>
</evidence>
<accession>A0ABT1WK76</accession>
<dbReference type="InterPro" id="IPR039246">
    <property type="entry name" value="Flagellar_FlgA"/>
</dbReference>
<dbReference type="CDD" id="cd11614">
    <property type="entry name" value="SAF_CpaB_FlgA_like"/>
    <property type="match status" value="1"/>
</dbReference>